<organism evidence="1 2">
    <name type="scientific">Brenneria rubrifaciens</name>
    <dbReference type="NCBI Taxonomy" id="55213"/>
    <lineage>
        <taxon>Bacteria</taxon>
        <taxon>Pseudomonadati</taxon>
        <taxon>Pseudomonadota</taxon>
        <taxon>Gammaproteobacteria</taxon>
        <taxon>Enterobacterales</taxon>
        <taxon>Pectobacteriaceae</taxon>
        <taxon>Brenneria</taxon>
    </lineage>
</organism>
<sequence length="226" mass="25607">MFNRVASTSNTPSISDEEKPLQEMIDTIFNAINPLQIDKDSGIEQPLSQLTDLLNGRLGLKYAAALKDKLLHTYSEGIKFIDNDIGIIINVIDDISGPGNFSLKDSVKEQTLKAIQTCLPSFSYDDFSISDERDKNRESINFNRLLPTVGMASQNYGYLGKKLLLEGTKQILQGSKQDERYEKFKTVIFNTEPNNDSVESTLIDYYMDYNLRFGDQLDEPLDENRP</sequence>
<dbReference type="AlphaFoldDB" id="A0A4P8QMD0"/>
<dbReference type="KEGG" id="brb:EH207_05945"/>
<accession>A0A4P8QMD0</accession>
<dbReference type="OrthoDB" id="9857666at2"/>
<dbReference type="RefSeq" id="WP_137713158.1">
    <property type="nucleotide sequence ID" value="NZ_CP034035.1"/>
</dbReference>
<name>A0A4P8QMD0_9GAMM</name>
<protein>
    <submittedName>
        <fullName evidence="1">Uncharacterized protein</fullName>
    </submittedName>
</protein>
<dbReference type="EMBL" id="CP034035">
    <property type="protein sequence ID" value="QCR08101.1"/>
    <property type="molecule type" value="Genomic_DNA"/>
</dbReference>
<proteinExistence type="predicted"/>
<keyword evidence="2" id="KW-1185">Reference proteome</keyword>
<evidence type="ECO:0000313" key="1">
    <source>
        <dbReference type="EMBL" id="QCR08101.1"/>
    </source>
</evidence>
<gene>
    <name evidence="1" type="ORF">EH207_05945</name>
</gene>
<reference evidence="1 2" key="1">
    <citation type="submission" date="2018-11" db="EMBL/GenBank/DDBJ databases">
        <title>Genome sequences of Brenneria nigrifluens and Brenneria rubrifaciens.</title>
        <authorList>
            <person name="Poret-Peterson A.T."/>
            <person name="McClean A.E."/>
            <person name="Kluepfel D.A."/>
        </authorList>
    </citation>
    <scope>NUCLEOTIDE SEQUENCE [LARGE SCALE GENOMIC DNA]</scope>
    <source>
        <strain evidence="1 2">6D370</strain>
    </source>
</reference>
<dbReference type="Proteomes" id="UP000299580">
    <property type="component" value="Chromosome"/>
</dbReference>
<evidence type="ECO:0000313" key="2">
    <source>
        <dbReference type="Proteomes" id="UP000299580"/>
    </source>
</evidence>